<keyword evidence="3" id="KW-1133">Transmembrane helix</keyword>
<dbReference type="AlphaFoldDB" id="A0ABD1YQ18"/>
<evidence type="ECO:0000256" key="1">
    <source>
        <dbReference type="ARBA" id="ARBA00003143"/>
    </source>
</evidence>
<dbReference type="PANTHER" id="PTHR10334">
    <property type="entry name" value="CYSTEINE-RICH SECRETORY PROTEIN-RELATED"/>
    <property type="match status" value="1"/>
</dbReference>
<sequence length="220" mass="25108">MSSNSTAPRPQFVERISRIGAGMACKSKTRFYCQRNPRGGAVRVVPTMLFMLMIIIQIGYVLGQQLEIITTEEQEQGEQYLRAHNAARQEVGVGIPDLVWDPVLYLHASDWAEFLAGEGCVRLLSDGPYGENILWSRWLTRPADIVGYWLQEKRHYHANDNTCDYEEDCSQYTQMVWRATEKLGCGSARCDDDSWIHVCNYDPPGNYGGMPYQQTLWADN</sequence>
<dbReference type="SUPFAM" id="SSF55797">
    <property type="entry name" value="PR-1-like"/>
    <property type="match status" value="1"/>
</dbReference>
<dbReference type="PRINTS" id="PR00837">
    <property type="entry name" value="V5TPXLIKE"/>
</dbReference>
<evidence type="ECO:0000313" key="5">
    <source>
        <dbReference type="EMBL" id="KAL2632773.1"/>
    </source>
</evidence>
<dbReference type="EMBL" id="JBHFFA010000003">
    <property type="protein sequence ID" value="KAL2632773.1"/>
    <property type="molecule type" value="Genomic_DNA"/>
</dbReference>
<name>A0ABD1YQ18_9MARC</name>
<dbReference type="FunFam" id="3.40.33.10:FF:000004">
    <property type="entry name" value="CAP, cysteine-rich secretory protein, antigen 5"/>
    <property type="match status" value="1"/>
</dbReference>
<feature type="transmembrane region" description="Helical" evidence="3">
    <location>
        <begin position="40"/>
        <end position="62"/>
    </location>
</feature>
<evidence type="ECO:0000259" key="4">
    <source>
        <dbReference type="SMART" id="SM00198"/>
    </source>
</evidence>
<dbReference type="Proteomes" id="UP001605036">
    <property type="component" value="Unassembled WGS sequence"/>
</dbReference>
<dbReference type="Gene3D" id="3.40.33.10">
    <property type="entry name" value="CAP"/>
    <property type="match status" value="1"/>
</dbReference>
<dbReference type="InterPro" id="IPR002413">
    <property type="entry name" value="V5_allergen-like"/>
</dbReference>
<feature type="domain" description="SCP" evidence="4">
    <location>
        <begin position="75"/>
        <end position="209"/>
    </location>
</feature>
<reference evidence="5 6" key="1">
    <citation type="submission" date="2024-09" db="EMBL/GenBank/DDBJ databases">
        <title>Chromosome-scale assembly of Riccia fluitans.</title>
        <authorList>
            <person name="Paukszto L."/>
            <person name="Sawicki J."/>
            <person name="Karawczyk K."/>
            <person name="Piernik-Szablinska J."/>
            <person name="Szczecinska M."/>
            <person name="Mazdziarz M."/>
        </authorList>
    </citation>
    <scope>NUCLEOTIDE SEQUENCE [LARGE SCALE GENOMIC DNA]</scope>
    <source>
        <strain evidence="5">Rf_01</strain>
        <tissue evidence="5">Aerial parts of the thallus</tissue>
    </source>
</reference>
<evidence type="ECO:0000256" key="2">
    <source>
        <dbReference type="ARBA" id="ARBA00023265"/>
    </source>
</evidence>
<evidence type="ECO:0000313" key="6">
    <source>
        <dbReference type="Proteomes" id="UP001605036"/>
    </source>
</evidence>
<organism evidence="5 6">
    <name type="scientific">Riccia fluitans</name>
    <dbReference type="NCBI Taxonomy" id="41844"/>
    <lineage>
        <taxon>Eukaryota</taxon>
        <taxon>Viridiplantae</taxon>
        <taxon>Streptophyta</taxon>
        <taxon>Embryophyta</taxon>
        <taxon>Marchantiophyta</taxon>
        <taxon>Marchantiopsida</taxon>
        <taxon>Marchantiidae</taxon>
        <taxon>Marchantiales</taxon>
        <taxon>Ricciaceae</taxon>
        <taxon>Riccia</taxon>
    </lineage>
</organism>
<dbReference type="InterPro" id="IPR035940">
    <property type="entry name" value="CAP_sf"/>
</dbReference>
<dbReference type="SMART" id="SM00198">
    <property type="entry name" value="SCP"/>
    <property type="match status" value="1"/>
</dbReference>
<proteinExistence type="predicted"/>
<keyword evidence="2" id="KW-0568">Pathogenesis-related protein</keyword>
<keyword evidence="2" id="KW-0611">Plant defense</keyword>
<dbReference type="Pfam" id="PF00188">
    <property type="entry name" value="CAP"/>
    <property type="match status" value="1"/>
</dbReference>
<keyword evidence="6" id="KW-1185">Reference proteome</keyword>
<comment type="caution">
    <text evidence="5">The sequence shown here is derived from an EMBL/GenBank/DDBJ whole genome shotgun (WGS) entry which is preliminary data.</text>
</comment>
<accession>A0ABD1YQ18</accession>
<keyword evidence="3" id="KW-0472">Membrane</keyword>
<evidence type="ECO:0000256" key="3">
    <source>
        <dbReference type="SAM" id="Phobius"/>
    </source>
</evidence>
<dbReference type="InterPro" id="IPR014044">
    <property type="entry name" value="CAP_dom"/>
</dbReference>
<dbReference type="InterPro" id="IPR001283">
    <property type="entry name" value="CRISP-related"/>
</dbReference>
<dbReference type="PRINTS" id="PR00838">
    <property type="entry name" value="V5ALLERGEN"/>
</dbReference>
<protein>
    <recommendedName>
        <fullName evidence="4">SCP domain-containing protein</fullName>
    </recommendedName>
</protein>
<comment type="function">
    <text evidence="1">Probably involved in the defense reaction of plants against pathogens.</text>
</comment>
<gene>
    <name evidence="5" type="ORF">R1flu_004252</name>
</gene>
<keyword evidence="3" id="KW-0812">Transmembrane</keyword>